<reference evidence="1" key="1">
    <citation type="journal article" date="2021" name="IMA Fungus">
        <title>Genomic characterization of three marine fungi, including Emericellopsis atlantica sp. nov. with signatures of a generalist lifestyle and marine biomass degradation.</title>
        <authorList>
            <person name="Hagestad O.C."/>
            <person name="Hou L."/>
            <person name="Andersen J.H."/>
            <person name="Hansen E.H."/>
            <person name="Altermark B."/>
            <person name="Li C."/>
            <person name="Kuhnert E."/>
            <person name="Cox R.J."/>
            <person name="Crous P.W."/>
            <person name="Spatafora J.W."/>
            <person name="Lail K."/>
            <person name="Amirebrahimi M."/>
            <person name="Lipzen A."/>
            <person name="Pangilinan J."/>
            <person name="Andreopoulos W."/>
            <person name="Hayes R.D."/>
            <person name="Ng V."/>
            <person name="Grigoriev I.V."/>
            <person name="Jackson S.A."/>
            <person name="Sutton T.D.S."/>
            <person name="Dobson A.D.W."/>
            <person name="Rama T."/>
        </authorList>
    </citation>
    <scope>NUCLEOTIDE SEQUENCE</scope>
    <source>
        <strain evidence="1">TRa3180A</strain>
    </source>
</reference>
<dbReference type="InterPro" id="IPR011051">
    <property type="entry name" value="RmlC_Cupin_sf"/>
</dbReference>
<protein>
    <submittedName>
        <fullName evidence="1">Uncharacterized protein</fullName>
    </submittedName>
</protein>
<name>A0A9P7YVQ1_9HELO</name>
<keyword evidence="2" id="KW-1185">Reference proteome</keyword>
<dbReference type="InterPro" id="IPR047142">
    <property type="entry name" value="OryJ/VirC-like"/>
</dbReference>
<dbReference type="PANTHER" id="PTHR36156">
    <property type="entry name" value="SLR2101 PROTEIN"/>
    <property type="match status" value="1"/>
</dbReference>
<dbReference type="OrthoDB" id="5840532at2759"/>
<dbReference type="EMBL" id="MU254330">
    <property type="protein sequence ID" value="KAG9240844.1"/>
    <property type="molecule type" value="Genomic_DNA"/>
</dbReference>
<dbReference type="InterPro" id="IPR014710">
    <property type="entry name" value="RmlC-like_jellyroll"/>
</dbReference>
<dbReference type="SUPFAM" id="SSF51182">
    <property type="entry name" value="RmlC-like cupins"/>
    <property type="match status" value="1"/>
</dbReference>
<dbReference type="PANTHER" id="PTHR36156:SF2">
    <property type="entry name" value="CUPIN TYPE-2 DOMAIN-CONTAINING PROTEIN"/>
    <property type="match status" value="1"/>
</dbReference>
<accession>A0A9P7YVQ1</accession>
<dbReference type="Proteomes" id="UP000887226">
    <property type="component" value="Unassembled WGS sequence"/>
</dbReference>
<proteinExistence type="predicted"/>
<sequence>MGSHATEPAAANDTIPESTLYNPKRIVTGHNEEGKAIVQVVDEGHWEKIAGGTSKFNVFWATNALPVDIAHDETLETEITTGSLSLPNGTVFRIVDRAPNSKGPMHRTQSLDYGIQVIGESEMLTDSGDRITMQQGDVCIQRATMHQWINNTDKWNRMMFVLMDALPLEVAGKVYVGETGLENIKEIGKRS</sequence>
<gene>
    <name evidence="1" type="ORF">BJ878DRAFT_429403</name>
</gene>
<organism evidence="1 2">
    <name type="scientific">Calycina marina</name>
    <dbReference type="NCBI Taxonomy" id="1763456"/>
    <lineage>
        <taxon>Eukaryota</taxon>
        <taxon>Fungi</taxon>
        <taxon>Dikarya</taxon>
        <taxon>Ascomycota</taxon>
        <taxon>Pezizomycotina</taxon>
        <taxon>Leotiomycetes</taxon>
        <taxon>Helotiales</taxon>
        <taxon>Pezizellaceae</taxon>
        <taxon>Calycina</taxon>
    </lineage>
</organism>
<evidence type="ECO:0000313" key="2">
    <source>
        <dbReference type="Proteomes" id="UP000887226"/>
    </source>
</evidence>
<comment type="caution">
    <text evidence="1">The sequence shown here is derived from an EMBL/GenBank/DDBJ whole genome shotgun (WGS) entry which is preliminary data.</text>
</comment>
<dbReference type="AlphaFoldDB" id="A0A9P7YVQ1"/>
<evidence type="ECO:0000313" key="1">
    <source>
        <dbReference type="EMBL" id="KAG9240844.1"/>
    </source>
</evidence>
<dbReference type="CDD" id="cd02231">
    <property type="entry name" value="cupin_BLL6423-like"/>
    <property type="match status" value="1"/>
</dbReference>
<dbReference type="Gene3D" id="2.60.120.10">
    <property type="entry name" value="Jelly Rolls"/>
    <property type="match status" value="1"/>
</dbReference>